<evidence type="ECO:0000256" key="4">
    <source>
        <dbReference type="ARBA" id="ARBA00022827"/>
    </source>
</evidence>
<evidence type="ECO:0000313" key="8">
    <source>
        <dbReference type="EMBL" id="MDO6673199.1"/>
    </source>
</evidence>
<comment type="cofactor">
    <cofactor evidence="1">
        <name>FAD</name>
        <dbReference type="ChEBI" id="CHEBI:57692"/>
    </cofactor>
</comment>
<reference evidence="8" key="1">
    <citation type="submission" date="2023-07" db="EMBL/GenBank/DDBJ databases">
        <title>Genome content predicts the carbon catabolic preferences of heterotrophic bacteria.</title>
        <authorList>
            <person name="Gralka M."/>
        </authorList>
    </citation>
    <scope>NUCLEOTIDE SEQUENCE</scope>
    <source>
        <strain evidence="8">C2R13</strain>
    </source>
</reference>
<organism evidence="8 9">
    <name type="scientific">Cobetia amphilecti</name>
    <dbReference type="NCBI Taxonomy" id="1055104"/>
    <lineage>
        <taxon>Bacteria</taxon>
        <taxon>Pseudomonadati</taxon>
        <taxon>Pseudomonadota</taxon>
        <taxon>Gammaproteobacteria</taxon>
        <taxon>Oceanospirillales</taxon>
        <taxon>Halomonadaceae</taxon>
        <taxon>Cobetia</taxon>
    </lineage>
</organism>
<keyword evidence="4" id="KW-0274">FAD</keyword>
<protein>
    <submittedName>
        <fullName evidence="8">FAD-dependent oxidoreductase</fullName>
    </submittedName>
</protein>
<proteinExistence type="inferred from homology"/>
<dbReference type="Proteomes" id="UP001170481">
    <property type="component" value="Unassembled WGS sequence"/>
</dbReference>
<dbReference type="InterPro" id="IPR016156">
    <property type="entry name" value="FAD/NAD-linked_Rdtase_dimer_sf"/>
</dbReference>
<evidence type="ECO:0000259" key="6">
    <source>
        <dbReference type="Pfam" id="PF07992"/>
    </source>
</evidence>
<dbReference type="InterPro" id="IPR036188">
    <property type="entry name" value="FAD/NAD-bd_sf"/>
</dbReference>
<accession>A0AAP4U0J9</accession>
<dbReference type="SUPFAM" id="SSF51905">
    <property type="entry name" value="FAD/NAD(P)-binding domain"/>
    <property type="match status" value="2"/>
</dbReference>
<dbReference type="InterPro" id="IPR023753">
    <property type="entry name" value="FAD/NAD-binding_dom"/>
</dbReference>
<feature type="domain" description="NADH-rubredoxin oxidoreductase C-terminal" evidence="7">
    <location>
        <begin position="344"/>
        <end position="411"/>
    </location>
</feature>
<dbReference type="Gene3D" id="3.50.50.60">
    <property type="entry name" value="FAD/NAD(P)-binding domain"/>
    <property type="match status" value="2"/>
</dbReference>
<evidence type="ECO:0000259" key="7">
    <source>
        <dbReference type="Pfam" id="PF18267"/>
    </source>
</evidence>
<dbReference type="PANTHER" id="PTHR43429">
    <property type="entry name" value="PYRIDINE NUCLEOTIDE-DISULFIDE OXIDOREDUCTASE DOMAIN-CONTAINING"/>
    <property type="match status" value="1"/>
</dbReference>
<feature type="region of interest" description="Disordered" evidence="5">
    <location>
        <begin position="432"/>
        <end position="480"/>
    </location>
</feature>
<name>A0AAP4U0J9_9GAMM</name>
<dbReference type="Pfam" id="PF07992">
    <property type="entry name" value="Pyr_redox_2"/>
    <property type="match status" value="1"/>
</dbReference>
<dbReference type="Pfam" id="PF18267">
    <property type="entry name" value="Rubredoxin_C"/>
    <property type="match status" value="1"/>
</dbReference>
<feature type="domain" description="FAD/NAD(P)-binding" evidence="6">
    <location>
        <begin position="14"/>
        <end position="306"/>
    </location>
</feature>
<evidence type="ECO:0000256" key="1">
    <source>
        <dbReference type="ARBA" id="ARBA00001974"/>
    </source>
</evidence>
<evidence type="ECO:0000313" key="9">
    <source>
        <dbReference type="Proteomes" id="UP001170481"/>
    </source>
</evidence>
<evidence type="ECO:0000256" key="2">
    <source>
        <dbReference type="ARBA" id="ARBA00006442"/>
    </source>
</evidence>
<sequence length="480" mass="51759">MHPSSTTREPTPALVIIGHGMAAQKLLEQLVSLSPDQQLPWPVTVIGEEPHLPYNRIQLSPLLAGETHTDGLISQQADWFSRHGITRISGDPVSQIDRTARCVETASGGRIPYQRLVIATGSRPALPLPLPAHLPKASSANDWPPGLMGFRDLKDVEQMQAACLAGRQAGAGALVIGGGLLGLEAAEGLRKGGLEVTLLQRSERLMNRQLDEVAAGLLEQELRERGLDIITGAHLEEWLESPVGRISGVRLTDGRELRAGLTIAATGIRPEIELARAAELACQRAIQVDGHLLTSDPHIHAMGECCEVAGETFGLIEPIWAQIEVLARQLLAQPTPPYRNAPLATRLKVSGIDLYSCGELAPQPNDEVLVYQDHALGDYRRLLLREERLVGVVLYGDVSAGNALFEALKAGTPLTRIREDLLLRPAEALACLTPGGPPTAPDDPSGKPGTQDITDQHRDRDTTNKTDKTDNTPDTFEEAA</sequence>
<dbReference type="RefSeq" id="WP_303594854.1">
    <property type="nucleotide sequence ID" value="NZ_JAUORK010000021.1"/>
</dbReference>
<feature type="compositionally biased region" description="Basic and acidic residues" evidence="5">
    <location>
        <begin position="454"/>
        <end position="471"/>
    </location>
</feature>
<comment type="similarity">
    <text evidence="2">Belongs to the FAD-dependent oxidoreductase family.</text>
</comment>
<comment type="caution">
    <text evidence="8">The sequence shown here is derived from an EMBL/GenBank/DDBJ whole genome shotgun (WGS) entry which is preliminary data.</text>
</comment>
<dbReference type="Gene3D" id="3.30.390.30">
    <property type="match status" value="1"/>
</dbReference>
<dbReference type="GO" id="GO:0016491">
    <property type="term" value="F:oxidoreductase activity"/>
    <property type="evidence" value="ECO:0007669"/>
    <property type="project" value="InterPro"/>
</dbReference>
<dbReference type="PRINTS" id="PR00411">
    <property type="entry name" value="PNDRDTASEI"/>
</dbReference>
<dbReference type="EMBL" id="JAUORK010000021">
    <property type="protein sequence ID" value="MDO6673199.1"/>
    <property type="molecule type" value="Genomic_DNA"/>
</dbReference>
<dbReference type="InterPro" id="IPR050260">
    <property type="entry name" value="FAD-bd_OxRdtase"/>
</dbReference>
<dbReference type="PANTHER" id="PTHR43429:SF3">
    <property type="entry name" value="NITRITE REDUCTASE [NAD(P)H]"/>
    <property type="match status" value="1"/>
</dbReference>
<evidence type="ECO:0000256" key="3">
    <source>
        <dbReference type="ARBA" id="ARBA00022630"/>
    </source>
</evidence>
<dbReference type="InterPro" id="IPR041575">
    <property type="entry name" value="Rubredoxin_C"/>
</dbReference>
<keyword evidence="3" id="KW-0285">Flavoprotein</keyword>
<dbReference type="PRINTS" id="PR00368">
    <property type="entry name" value="FADPNR"/>
</dbReference>
<dbReference type="AlphaFoldDB" id="A0AAP4U0J9"/>
<gene>
    <name evidence="8" type="ORF">Q4535_13875</name>
</gene>
<evidence type="ECO:0000256" key="5">
    <source>
        <dbReference type="SAM" id="MobiDB-lite"/>
    </source>
</evidence>